<dbReference type="RefSeq" id="WP_136459500.1">
    <property type="nucleotide sequence ID" value="NZ_SRSF01000004.1"/>
</dbReference>
<dbReference type="EMBL" id="SRSF01000004">
    <property type="protein sequence ID" value="THH39367.1"/>
    <property type="molecule type" value="Genomic_DNA"/>
</dbReference>
<evidence type="ECO:0000313" key="2">
    <source>
        <dbReference type="EMBL" id="THH39367.1"/>
    </source>
</evidence>
<name>A0A4S4NKM5_9BACT</name>
<sequence length="264" mass="28165">MTTLYHILFFLCLTASLTAQQNFKIAVAGKAIEFSEMGEMTLIGTSGNELVIEHEGTSGEDDRRAAGLRKISALGLRDNTGLGLSVTESEGRILIQPVGSSDKAFTVRVPNSARVTVEQSTERGGGLTVENFAGPLDVSMMYHEVQLKNATGPLAVNTIYDVVTATWDSPPTQEARLHSTYAGVDVTLPAVTRATLRLSTGYGDMFTDFDLQIKSNTLAANGSGERDREEPDAVKPGTLVGTIGGGGTLLALTSTYSNLYLRKK</sequence>
<feature type="signal peptide" evidence="1">
    <location>
        <begin position="1"/>
        <end position="21"/>
    </location>
</feature>
<reference evidence="2 3" key="1">
    <citation type="submission" date="2019-04" db="EMBL/GenBank/DDBJ databases">
        <title>Lewinella litorea sp. nov., isolated from a marine sand.</title>
        <authorList>
            <person name="Yoon J.-H."/>
        </authorList>
    </citation>
    <scope>NUCLEOTIDE SEQUENCE [LARGE SCALE GENOMIC DNA]</scope>
    <source>
        <strain evidence="2 3">HSMS-39</strain>
    </source>
</reference>
<feature type="chain" id="PRO_5020854592" description="Adhesin domain-containing protein" evidence="1">
    <location>
        <begin position="22"/>
        <end position="264"/>
    </location>
</feature>
<protein>
    <recommendedName>
        <fullName evidence="4">Adhesin domain-containing protein</fullName>
    </recommendedName>
</protein>
<comment type="caution">
    <text evidence="2">The sequence shown here is derived from an EMBL/GenBank/DDBJ whole genome shotgun (WGS) entry which is preliminary data.</text>
</comment>
<gene>
    <name evidence="2" type="ORF">E4021_11475</name>
</gene>
<dbReference type="AlphaFoldDB" id="A0A4S4NKM5"/>
<accession>A0A4S4NKM5</accession>
<dbReference type="OrthoDB" id="1115882at2"/>
<evidence type="ECO:0000313" key="3">
    <source>
        <dbReference type="Proteomes" id="UP000308528"/>
    </source>
</evidence>
<dbReference type="Proteomes" id="UP000308528">
    <property type="component" value="Unassembled WGS sequence"/>
</dbReference>
<evidence type="ECO:0000256" key="1">
    <source>
        <dbReference type="SAM" id="SignalP"/>
    </source>
</evidence>
<keyword evidence="3" id="KW-1185">Reference proteome</keyword>
<keyword evidence="1" id="KW-0732">Signal</keyword>
<organism evidence="2 3">
    <name type="scientific">Neolewinella litorea</name>
    <dbReference type="NCBI Taxonomy" id="2562452"/>
    <lineage>
        <taxon>Bacteria</taxon>
        <taxon>Pseudomonadati</taxon>
        <taxon>Bacteroidota</taxon>
        <taxon>Saprospiria</taxon>
        <taxon>Saprospirales</taxon>
        <taxon>Lewinellaceae</taxon>
        <taxon>Neolewinella</taxon>
    </lineage>
</organism>
<proteinExistence type="predicted"/>
<evidence type="ECO:0008006" key="4">
    <source>
        <dbReference type="Google" id="ProtNLM"/>
    </source>
</evidence>